<dbReference type="Pfam" id="PF13455">
    <property type="entry name" value="MUG113"/>
    <property type="match status" value="1"/>
</dbReference>
<feature type="domain" description="Bacteriophage T5 Orf172 DNA-binding" evidence="2">
    <location>
        <begin position="342"/>
        <end position="425"/>
    </location>
</feature>
<keyword evidence="1" id="KW-0175">Coiled coil</keyword>
<feature type="coiled-coil region" evidence="1">
    <location>
        <begin position="20"/>
        <end position="144"/>
    </location>
</feature>
<reference evidence="3" key="1">
    <citation type="submission" date="2022-12" db="EMBL/GenBank/DDBJ databases">
        <title>Polyphasic identification of a Novel Hot-Spring Cyanobacterium Ocullathermofonsia sinensis gen nov. sp. nov. and Genomic Insights on its Adaptations to the Thermal Habitat.</title>
        <authorList>
            <person name="Daroch M."/>
            <person name="Tang J."/>
            <person name="Jiang Y."/>
        </authorList>
    </citation>
    <scope>NUCLEOTIDE SEQUENCE</scope>
    <source>
        <strain evidence="3">PKUAC-SCTA174</strain>
    </source>
</reference>
<name>A0A9E8Z9N7_9CYAN</name>
<dbReference type="InterPro" id="IPR025280">
    <property type="entry name" value="SNIPE"/>
</dbReference>
<feature type="coiled-coil region" evidence="1">
    <location>
        <begin position="248"/>
        <end position="325"/>
    </location>
</feature>
<gene>
    <name evidence="3" type="ORF">OXH18_18305</name>
</gene>
<protein>
    <submittedName>
        <fullName evidence="3">DUF4041 domain-containing protein</fullName>
    </submittedName>
</protein>
<dbReference type="EMBL" id="CP113797">
    <property type="protein sequence ID" value="WAL59110.1"/>
    <property type="molecule type" value="Genomic_DNA"/>
</dbReference>
<evidence type="ECO:0000313" key="3">
    <source>
        <dbReference type="EMBL" id="WAL59110.1"/>
    </source>
</evidence>
<organism evidence="3 4">
    <name type="scientific">Thermocoleostomius sinensis A174</name>
    <dbReference type="NCBI Taxonomy" id="2016057"/>
    <lineage>
        <taxon>Bacteria</taxon>
        <taxon>Bacillati</taxon>
        <taxon>Cyanobacteriota</taxon>
        <taxon>Cyanophyceae</taxon>
        <taxon>Oculatellales</taxon>
        <taxon>Oculatellaceae</taxon>
        <taxon>Thermocoleostomius</taxon>
    </lineage>
</organism>
<dbReference type="InterPro" id="IPR018306">
    <property type="entry name" value="Phage_T5_Orf172_DNA-bd"/>
</dbReference>
<dbReference type="Pfam" id="PF13250">
    <property type="entry name" value="SNIPE"/>
    <property type="match status" value="1"/>
</dbReference>
<keyword evidence="4" id="KW-1185">Reference proteome</keyword>
<dbReference type="SMART" id="SM00974">
    <property type="entry name" value="T5orf172"/>
    <property type="match status" value="1"/>
</dbReference>
<accession>A0A9E8Z9N7</accession>
<dbReference type="KEGG" id="tsin:OXH18_18305"/>
<dbReference type="RefSeq" id="WP_268608701.1">
    <property type="nucleotide sequence ID" value="NZ_CP113797.1"/>
</dbReference>
<evidence type="ECO:0000256" key="1">
    <source>
        <dbReference type="SAM" id="Coils"/>
    </source>
</evidence>
<evidence type="ECO:0000313" key="4">
    <source>
        <dbReference type="Proteomes" id="UP001163152"/>
    </source>
</evidence>
<dbReference type="AlphaFoldDB" id="A0A9E8Z9N7"/>
<sequence>MTYLLFLLSIGLATALALVIKQLQQRKNDYAIAQERLKEADKRLQEADRKYGGLISREDTARELDTKITVLTNRLKQLDKQSQVEEQELSTKISVLRAKLKGLEEQEIVEAFGFYESKYDFQEAEEYKQRLDKIRAQQKQMIKDKQAAVCHTEWSVGGSAKEGKKMTDNFLKLVLRAFNGECDASVVKVKYNNVQTMENRIRKTYDDLNKLSQTTHCEITSRYLDLKLQELWLTHEYQERKYQEQEEQRIIREQMREEEKALRELEKARQDAEKEERRYQEALEKARRDVESATGKAQEKLLSQIEELQKRLAEAEANKERAISQAQLTKSGHVYIISNIGSFGEDVYKIGMTRRLEPMDRVKELGDASVPFPFDVHAMIFCENAPELEARLHKRFNSRRMNKENERKEFFRVSLDEIVRVVREIDQELKICKSEVTFTKIAEATDYRKTLARERQDKVATAI</sequence>
<evidence type="ECO:0000259" key="2">
    <source>
        <dbReference type="SMART" id="SM00974"/>
    </source>
</evidence>
<dbReference type="Proteomes" id="UP001163152">
    <property type="component" value="Chromosome"/>
</dbReference>
<proteinExistence type="predicted"/>